<dbReference type="Pfam" id="PF00534">
    <property type="entry name" value="Glycos_transf_1"/>
    <property type="match status" value="1"/>
</dbReference>
<dbReference type="GO" id="GO:0016757">
    <property type="term" value="F:glycosyltransferase activity"/>
    <property type="evidence" value="ECO:0007669"/>
    <property type="project" value="InterPro"/>
</dbReference>
<evidence type="ECO:0000313" key="3">
    <source>
        <dbReference type="EMBL" id="THD73734.1"/>
    </source>
</evidence>
<dbReference type="OrthoDB" id="9790710at2"/>
<evidence type="ECO:0000259" key="2">
    <source>
        <dbReference type="Pfam" id="PF00534"/>
    </source>
</evidence>
<reference evidence="3 4" key="1">
    <citation type="submission" date="2019-04" db="EMBL/GenBank/DDBJ databases">
        <title>Draft genome sequence of Youngimonas vesicularis.</title>
        <authorList>
            <person name="Hameed A."/>
        </authorList>
    </citation>
    <scope>NUCLEOTIDE SEQUENCE [LARGE SCALE GENOMIC DNA]</scope>
    <source>
        <strain evidence="3 4">CC-AMW-E</strain>
    </source>
</reference>
<dbReference type="Gene3D" id="3.40.50.2000">
    <property type="entry name" value="Glycogen Phosphorylase B"/>
    <property type="match status" value="1"/>
</dbReference>
<evidence type="ECO:0000256" key="1">
    <source>
        <dbReference type="ARBA" id="ARBA00022679"/>
    </source>
</evidence>
<evidence type="ECO:0000313" key="4">
    <source>
        <dbReference type="Proteomes" id="UP000306113"/>
    </source>
</evidence>
<sequence length="401" mass="44260">MQPAARLLDVTRLARRAGRVLTGVDRVELAYLRALLDRAEPVFGLTRTRLGYVLLDRQGLSGFSQRLTGAVDWGATDRLSAVMRGMEEQQKRVESDLRRLALARCLPPRLARMLATHLPKGSAYLNVGHSNLTDRVLFAVKHGAGMRIAVMIHDTIPLDFPQTQRPETKGAFREMLKRVRAKADLILCNSDQTRADVVRHMQAWGSVPDQLVAHLGADLAQGEPVSVATAPYFVTVGTIEPRKNHALLLELWEEMAKGADCPQLVICGARGWRNEAFLARLDASPLLGDRILECPDLTDGQITALLQGSCGLLFPSLAEGYGLPPIEAAALGVPVVCNDLPVYREILGDIPVYAGIEDRYLWLRTIRGMMQAPRADGQTDAAQRFTPPTWQQHFNAVLRLT</sequence>
<dbReference type="CDD" id="cd03809">
    <property type="entry name" value="GT4_MtfB-like"/>
    <property type="match status" value="1"/>
</dbReference>
<protein>
    <submittedName>
        <fullName evidence="3">Glycosyltransferase family 1 protein</fullName>
    </submittedName>
</protein>
<dbReference type="Proteomes" id="UP000306113">
    <property type="component" value="Unassembled WGS sequence"/>
</dbReference>
<dbReference type="PANTHER" id="PTHR46401">
    <property type="entry name" value="GLYCOSYLTRANSFERASE WBBK-RELATED"/>
    <property type="match status" value="1"/>
</dbReference>
<feature type="domain" description="Glycosyl transferase family 1" evidence="2">
    <location>
        <begin position="229"/>
        <end position="349"/>
    </location>
</feature>
<dbReference type="AlphaFoldDB" id="A0A4S3M900"/>
<accession>A0A4S3M900</accession>
<keyword evidence="4" id="KW-1185">Reference proteome</keyword>
<name>A0A4S3M900_9RHOB</name>
<organism evidence="3 4">
    <name type="scientific">Thalassobius vesicularis</name>
    <dbReference type="NCBI Taxonomy" id="1294297"/>
    <lineage>
        <taxon>Bacteria</taxon>
        <taxon>Pseudomonadati</taxon>
        <taxon>Pseudomonadota</taxon>
        <taxon>Alphaproteobacteria</taxon>
        <taxon>Rhodobacterales</taxon>
        <taxon>Roseobacteraceae</taxon>
        <taxon>Thalassovita</taxon>
    </lineage>
</organism>
<gene>
    <name evidence="3" type="ORF">E7681_08930</name>
</gene>
<dbReference type="SUPFAM" id="SSF53756">
    <property type="entry name" value="UDP-Glycosyltransferase/glycogen phosphorylase"/>
    <property type="match status" value="1"/>
</dbReference>
<dbReference type="EMBL" id="SSMD01000004">
    <property type="protein sequence ID" value="THD73734.1"/>
    <property type="molecule type" value="Genomic_DNA"/>
</dbReference>
<dbReference type="InterPro" id="IPR001296">
    <property type="entry name" value="Glyco_trans_1"/>
</dbReference>
<comment type="caution">
    <text evidence="3">The sequence shown here is derived from an EMBL/GenBank/DDBJ whole genome shotgun (WGS) entry which is preliminary data.</text>
</comment>
<proteinExistence type="predicted"/>
<keyword evidence="1 3" id="KW-0808">Transferase</keyword>
<dbReference type="PANTHER" id="PTHR46401:SF2">
    <property type="entry name" value="GLYCOSYLTRANSFERASE WBBK-RELATED"/>
    <property type="match status" value="1"/>
</dbReference>